<evidence type="ECO:0000256" key="4">
    <source>
        <dbReference type="ARBA" id="ARBA00023002"/>
    </source>
</evidence>
<dbReference type="AlphaFoldDB" id="B7GA71"/>
<dbReference type="GO" id="GO:0051213">
    <property type="term" value="F:dioxygenase activity"/>
    <property type="evidence" value="ECO:0007669"/>
    <property type="project" value="UniProtKB-KW"/>
</dbReference>
<keyword evidence="3" id="KW-0223">Dioxygenase</keyword>
<dbReference type="InParanoid" id="B7GA71"/>
<dbReference type="PROSITE" id="PS51471">
    <property type="entry name" value="FE2OG_OXY"/>
    <property type="match status" value="1"/>
</dbReference>
<feature type="domain" description="Fe2OG dioxygenase" evidence="7">
    <location>
        <begin position="236"/>
        <end position="327"/>
    </location>
</feature>
<dbReference type="EMBL" id="CM000623">
    <property type="protein sequence ID" value="EEC44687.1"/>
    <property type="molecule type" value="Genomic_DNA"/>
</dbReference>
<dbReference type="KEGG" id="pti:PHATRDRAFT_49314"/>
<keyword evidence="6" id="KW-0812">Transmembrane</keyword>
<dbReference type="GO" id="GO:0031418">
    <property type="term" value="F:L-ascorbic acid binding"/>
    <property type="evidence" value="ECO:0007669"/>
    <property type="project" value="InterPro"/>
</dbReference>
<dbReference type="SMART" id="SM00702">
    <property type="entry name" value="P4Hc"/>
    <property type="match status" value="1"/>
</dbReference>
<proteinExistence type="predicted"/>
<evidence type="ECO:0000256" key="6">
    <source>
        <dbReference type="SAM" id="Phobius"/>
    </source>
</evidence>
<keyword evidence="4" id="KW-0560">Oxidoreductase</keyword>
<keyword evidence="9" id="KW-1185">Reference proteome</keyword>
<evidence type="ECO:0000313" key="9">
    <source>
        <dbReference type="Proteomes" id="UP000000759"/>
    </source>
</evidence>
<dbReference type="GO" id="GO:0005506">
    <property type="term" value="F:iron ion binding"/>
    <property type="evidence" value="ECO:0007669"/>
    <property type="project" value="InterPro"/>
</dbReference>
<feature type="transmembrane region" description="Helical" evidence="6">
    <location>
        <begin position="92"/>
        <end position="111"/>
    </location>
</feature>
<dbReference type="HOGENOM" id="CLU_560774_0_0_1"/>
<keyword evidence="6" id="KW-0472">Membrane</keyword>
<dbReference type="RefSeq" id="XP_002184018.1">
    <property type="nucleotide sequence ID" value="XM_002183982.1"/>
</dbReference>
<keyword evidence="5" id="KW-0408">Iron</keyword>
<organism evidence="8 9">
    <name type="scientific">Phaeodactylum tricornutum (strain CCAP 1055/1)</name>
    <dbReference type="NCBI Taxonomy" id="556484"/>
    <lineage>
        <taxon>Eukaryota</taxon>
        <taxon>Sar</taxon>
        <taxon>Stramenopiles</taxon>
        <taxon>Ochrophyta</taxon>
        <taxon>Bacillariophyta</taxon>
        <taxon>Bacillariophyceae</taxon>
        <taxon>Bacillariophycidae</taxon>
        <taxon>Naviculales</taxon>
        <taxon>Phaeodactylaceae</taxon>
        <taxon>Phaeodactylum</taxon>
    </lineage>
</organism>
<dbReference type="eggNOG" id="KOG1971">
    <property type="taxonomic scope" value="Eukaryota"/>
</dbReference>
<dbReference type="InterPro" id="IPR005123">
    <property type="entry name" value="Oxoglu/Fe-dep_dioxygenase_dom"/>
</dbReference>
<dbReference type="InterPro" id="IPR006620">
    <property type="entry name" value="Pro_4_hyd_alph"/>
</dbReference>
<keyword evidence="6" id="KW-1133">Transmembrane helix</keyword>
<protein>
    <recommendedName>
        <fullName evidence="7">Fe2OG dioxygenase domain-containing protein</fullName>
    </recommendedName>
</protein>
<evidence type="ECO:0000256" key="3">
    <source>
        <dbReference type="ARBA" id="ARBA00022964"/>
    </source>
</evidence>
<evidence type="ECO:0000256" key="2">
    <source>
        <dbReference type="ARBA" id="ARBA00022723"/>
    </source>
</evidence>
<name>B7GA71_PHATC</name>
<dbReference type="GeneID" id="7195589"/>
<evidence type="ECO:0000259" key="7">
    <source>
        <dbReference type="PROSITE" id="PS51471"/>
    </source>
</evidence>
<keyword evidence="2" id="KW-0479">Metal-binding</keyword>
<dbReference type="PaxDb" id="2850-Phatr49314"/>
<accession>B7GA71</accession>
<evidence type="ECO:0000313" key="8">
    <source>
        <dbReference type="EMBL" id="EEC44687.1"/>
    </source>
</evidence>
<evidence type="ECO:0000256" key="1">
    <source>
        <dbReference type="ARBA" id="ARBA00001961"/>
    </source>
</evidence>
<comment type="cofactor">
    <cofactor evidence="1">
        <name>L-ascorbate</name>
        <dbReference type="ChEBI" id="CHEBI:38290"/>
    </cofactor>
</comment>
<dbReference type="GO" id="GO:0016705">
    <property type="term" value="F:oxidoreductase activity, acting on paired donors, with incorporation or reduction of molecular oxygen"/>
    <property type="evidence" value="ECO:0007669"/>
    <property type="project" value="InterPro"/>
</dbReference>
<dbReference type="OMA" id="FSWMQIR"/>
<gene>
    <name evidence="8" type="ORF">PHATRDRAFT_49314</name>
</gene>
<dbReference type="OrthoDB" id="69177at2759"/>
<reference evidence="8 9" key="1">
    <citation type="journal article" date="2008" name="Nature">
        <title>The Phaeodactylum genome reveals the evolutionary history of diatom genomes.</title>
        <authorList>
            <person name="Bowler C."/>
            <person name="Allen A.E."/>
            <person name="Badger J.H."/>
            <person name="Grimwood J."/>
            <person name="Jabbari K."/>
            <person name="Kuo A."/>
            <person name="Maheswari U."/>
            <person name="Martens C."/>
            <person name="Maumus F."/>
            <person name="Otillar R.P."/>
            <person name="Rayko E."/>
            <person name="Salamov A."/>
            <person name="Vandepoele K."/>
            <person name="Beszteri B."/>
            <person name="Gruber A."/>
            <person name="Heijde M."/>
            <person name="Katinka M."/>
            <person name="Mock T."/>
            <person name="Valentin K."/>
            <person name="Verret F."/>
            <person name="Berges J.A."/>
            <person name="Brownlee C."/>
            <person name="Cadoret J.P."/>
            <person name="Chiovitti A."/>
            <person name="Choi C.J."/>
            <person name="Coesel S."/>
            <person name="De Martino A."/>
            <person name="Detter J.C."/>
            <person name="Durkin C."/>
            <person name="Falciatore A."/>
            <person name="Fournet J."/>
            <person name="Haruta M."/>
            <person name="Huysman M.J."/>
            <person name="Jenkins B.D."/>
            <person name="Jiroutova K."/>
            <person name="Jorgensen R.E."/>
            <person name="Joubert Y."/>
            <person name="Kaplan A."/>
            <person name="Kroger N."/>
            <person name="Kroth P.G."/>
            <person name="La Roche J."/>
            <person name="Lindquist E."/>
            <person name="Lommer M."/>
            <person name="Martin-Jezequel V."/>
            <person name="Lopez P.J."/>
            <person name="Lucas S."/>
            <person name="Mangogna M."/>
            <person name="McGinnis K."/>
            <person name="Medlin L.K."/>
            <person name="Montsant A."/>
            <person name="Oudot-Le Secq M.P."/>
            <person name="Napoli C."/>
            <person name="Obornik M."/>
            <person name="Parker M.S."/>
            <person name="Petit J.L."/>
            <person name="Porcel B.M."/>
            <person name="Poulsen N."/>
            <person name="Robison M."/>
            <person name="Rychlewski L."/>
            <person name="Rynearson T.A."/>
            <person name="Schmutz J."/>
            <person name="Shapiro H."/>
            <person name="Siaut M."/>
            <person name="Stanley M."/>
            <person name="Sussman M.R."/>
            <person name="Taylor A.R."/>
            <person name="Vardi A."/>
            <person name="von Dassow P."/>
            <person name="Vyverman W."/>
            <person name="Willis A."/>
            <person name="Wyrwicz L.S."/>
            <person name="Rokhsar D.S."/>
            <person name="Weissenbach J."/>
            <person name="Armbrust E.V."/>
            <person name="Green B.R."/>
            <person name="Van de Peer Y."/>
            <person name="Grigoriev I.V."/>
        </authorList>
    </citation>
    <scope>NUCLEOTIDE SEQUENCE [LARGE SCALE GENOMIC DNA]</scope>
    <source>
        <strain evidence="8 9">CCAP 1055/1</strain>
    </source>
</reference>
<evidence type="ECO:0000256" key="5">
    <source>
        <dbReference type="ARBA" id="ARBA00023004"/>
    </source>
</evidence>
<reference evidence="9" key="2">
    <citation type="submission" date="2008-08" db="EMBL/GenBank/DDBJ databases">
        <authorList>
            <consortium name="Diatom Consortium"/>
            <person name="Grigoriev I."/>
            <person name="Grimwood J."/>
            <person name="Kuo A."/>
            <person name="Otillar R.P."/>
            <person name="Salamov A."/>
            <person name="Detter J.C."/>
            <person name="Lindquist E."/>
            <person name="Shapiro H."/>
            <person name="Lucas S."/>
            <person name="Glavina del Rio T."/>
            <person name="Pitluck S."/>
            <person name="Rokhsar D."/>
            <person name="Bowler C."/>
        </authorList>
    </citation>
    <scope>GENOME REANNOTATION</scope>
    <source>
        <strain evidence="9">CCAP 1055/1</strain>
    </source>
</reference>
<feature type="transmembrane region" description="Helical" evidence="6">
    <location>
        <begin position="26"/>
        <end position="46"/>
    </location>
</feature>
<dbReference type="Proteomes" id="UP000000759">
    <property type="component" value="Chromosome 21"/>
</dbReference>
<dbReference type="Gene3D" id="2.60.120.620">
    <property type="entry name" value="q2cbj1_9rhob like domain"/>
    <property type="match status" value="1"/>
</dbReference>
<sequence length="487" mass="55193">MSSTDFAGEKFLQAVLPNYEQERFRLTLWMVAAAFAWIFVMPTLLASPAPEAAKKIIVLKKTRRDGTVAVETRTVGEGSDPLQGKTRKRLRATWTSAIGCILTLFLMLMKLSPNNYYTSRMVFQSPVFTKEECQYIIDMSQRAAQRSYESALIAPPIPVSESSPILERHSNRSLEGLLQEPIGWQKTRHYNYPTTDLNIVTDHFTVEDRTYLQNLLDRRLAPQLARIFGIPVTSIRANDMFVVRYDAGKRAHLTNHTDDGDISINILLNDEFRGGGTRFWNRILKTPFAHVQPTRVGQLLTHSALINHEGYHISQGLRMILVGFLSIDRMDPWTYQPTGMSVFSSWLSLPWMNVKFKEGYQLSMSRQSKAAAKRAEAGEPPVQSWKDHPYVKALFLDMRNLLMQTGDVLATHGVVNLVHESNATAYLRALDDHADAQQAKLAGNGKKSHSQQKASWFRGQGLNIDVDGTIDSMWASRSQNLNRYMEL</sequence>